<evidence type="ECO:0000256" key="8">
    <source>
        <dbReference type="ARBA" id="ARBA00022848"/>
    </source>
</evidence>
<evidence type="ECO:0000313" key="17">
    <source>
        <dbReference type="RefSeq" id="XP_034237987.1"/>
    </source>
</evidence>
<dbReference type="SUPFAM" id="SSF48264">
    <property type="entry name" value="Cytochrome P450"/>
    <property type="match status" value="1"/>
</dbReference>
<evidence type="ECO:0000256" key="10">
    <source>
        <dbReference type="ARBA" id="ARBA00023004"/>
    </source>
</evidence>
<protein>
    <submittedName>
        <fullName evidence="17">Cytochrome P450 6j1-like</fullName>
    </submittedName>
</protein>
<dbReference type="InterPro" id="IPR017972">
    <property type="entry name" value="Cyt_P450_CS"/>
</dbReference>
<keyword evidence="6 13" id="KW-0479">Metal-binding</keyword>
<dbReference type="GO" id="GO:0020037">
    <property type="term" value="F:heme binding"/>
    <property type="evidence" value="ECO:0007669"/>
    <property type="project" value="InterPro"/>
</dbReference>
<gene>
    <name evidence="17" type="primary">LOC117643289</name>
</gene>
<dbReference type="GO" id="GO:0016705">
    <property type="term" value="F:oxidoreductase activity, acting on paired donors, with incorporation or reduction of molecular oxygen"/>
    <property type="evidence" value="ECO:0007669"/>
    <property type="project" value="InterPro"/>
</dbReference>
<dbReference type="InterPro" id="IPR002401">
    <property type="entry name" value="Cyt_P450_E_grp-I"/>
</dbReference>
<keyword evidence="5 13" id="KW-0349">Heme</keyword>
<dbReference type="PROSITE" id="PS00086">
    <property type="entry name" value="CYTOCHROME_P450"/>
    <property type="match status" value="1"/>
</dbReference>
<dbReference type="InterPro" id="IPR001128">
    <property type="entry name" value="Cyt_P450"/>
</dbReference>
<dbReference type="OrthoDB" id="2789670at2759"/>
<dbReference type="Pfam" id="PF00067">
    <property type="entry name" value="p450"/>
    <property type="match status" value="1"/>
</dbReference>
<evidence type="ECO:0000256" key="9">
    <source>
        <dbReference type="ARBA" id="ARBA00023002"/>
    </source>
</evidence>
<dbReference type="GO" id="GO:0005506">
    <property type="term" value="F:iron ion binding"/>
    <property type="evidence" value="ECO:0007669"/>
    <property type="project" value="InterPro"/>
</dbReference>
<dbReference type="PANTHER" id="PTHR24292:SF54">
    <property type="entry name" value="CYP9F3-RELATED"/>
    <property type="match status" value="1"/>
</dbReference>
<name>A0A6P8YV44_THRPL</name>
<evidence type="ECO:0000256" key="14">
    <source>
        <dbReference type="RuleBase" id="RU000461"/>
    </source>
</evidence>
<dbReference type="GeneID" id="117643289"/>
<keyword evidence="16" id="KW-1185">Reference proteome</keyword>
<dbReference type="InterPro" id="IPR036396">
    <property type="entry name" value="Cyt_P450_sf"/>
</dbReference>
<dbReference type="PANTHER" id="PTHR24292">
    <property type="entry name" value="CYTOCHROME P450"/>
    <property type="match status" value="1"/>
</dbReference>
<evidence type="ECO:0000256" key="2">
    <source>
        <dbReference type="ARBA" id="ARBA00004174"/>
    </source>
</evidence>
<organism evidence="17">
    <name type="scientific">Thrips palmi</name>
    <name type="common">Melon thrips</name>
    <dbReference type="NCBI Taxonomy" id="161013"/>
    <lineage>
        <taxon>Eukaryota</taxon>
        <taxon>Metazoa</taxon>
        <taxon>Ecdysozoa</taxon>
        <taxon>Arthropoda</taxon>
        <taxon>Hexapoda</taxon>
        <taxon>Insecta</taxon>
        <taxon>Pterygota</taxon>
        <taxon>Neoptera</taxon>
        <taxon>Paraneoptera</taxon>
        <taxon>Thysanoptera</taxon>
        <taxon>Terebrantia</taxon>
        <taxon>Thripoidea</taxon>
        <taxon>Thripidae</taxon>
        <taxon>Thrips</taxon>
    </lineage>
</organism>
<feature type="chain" id="PRO_5028012283" evidence="15">
    <location>
        <begin position="22"/>
        <end position="498"/>
    </location>
</feature>
<dbReference type="KEGG" id="tpal:117643289"/>
<keyword evidence="15" id="KW-0732">Signal</keyword>
<dbReference type="Gene3D" id="1.10.630.10">
    <property type="entry name" value="Cytochrome P450"/>
    <property type="match status" value="1"/>
</dbReference>
<dbReference type="InParanoid" id="A0A6P8YV44"/>
<evidence type="ECO:0000256" key="11">
    <source>
        <dbReference type="ARBA" id="ARBA00023033"/>
    </source>
</evidence>
<evidence type="ECO:0000256" key="3">
    <source>
        <dbReference type="ARBA" id="ARBA00004406"/>
    </source>
</evidence>
<feature type="binding site" description="axial binding residue" evidence="13">
    <location>
        <position position="440"/>
    </location>
    <ligand>
        <name>heme</name>
        <dbReference type="ChEBI" id="CHEBI:30413"/>
    </ligand>
    <ligandPart>
        <name>Fe</name>
        <dbReference type="ChEBI" id="CHEBI:18248"/>
    </ligandPart>
</feature>
<keyword evidence="9 14" id="KW-0560">Oxidoreductase</keyword>
<dbReference type="PRINTS" id="PR00463">
    <property type="entry name" value="EP450I"/>
</dbReference>
<dbReference type="GO" id="GO:0004497">
    <property type="term" value="F:monooxygenase activity"/>
    <property type="evidence" value="ECO:0007669"/>
    <property type="project" value="UniProtKB-KW"/>
</dbReference>
<dbReference type="Proteomes" id="UP000515158">
    <property type="component" value="Unplaced"/>
</dbReference>
<evidence type="ECO:0000256" key="15">
    <source>
        <dbReference type="SAM" id="SignalP"/>
    </source>
</evidence>
<dbReference type="CDD" id="cd11056">
    <property type="entry name" value="CYP6-like"/>
    <property type="match status" value="1"/>
</dbReference>
<dbReference type="RefSeq" id="XP_034237987.1">
    <property type="nucleotide sequence ID" value="XM_034382096.1"/>
</dbReference>
<evidence type="ECO:0000256" key="12">
    <source>
        <dbReference type="ARBA" id="ARBA00023136"/>
    </source>
</evidence>
<evidence type="ECO:0000256" key="5">
    <source>
        <dbReference type="ARBA" id="ARBA00022617"/>
    </source>
</evidence>
<keyword evidence="10 13" id="KW-0408">Iron</keyword>
<evidence type="ECO:0000313" key="16">
    <source>
        <dbReference type="Proteomes" id="UP000515158"/>
    </source>
</evidence>
<dbReference type="GO" id="GO:0005789">
    <property type="term" value="C:endoplasmic reticulum membrane"/>
    <property type="evidence" value="ECO:0007669"/>
    <property type="project" value="UniProtKB-SubCell"/>
</dbReference>
<keyword evidence="8" id="KW-0492">Microsome</keyword>
<keyword evidence="12" id="KW-0472">Membrane</keyword>
<dbReference type="AlphaFoldDB" id="A0A6P8YV44"/>
<dbReference type="FunFam" id="1.10.630.10:FF:000042">
    <property type="entry name" value="Cytochrome P450"/>
    <property type="match status" value="1"/>
</dbReference>
<comment type="subcellular location">
    <subcellularLocation>
        <location evidence="3">Endoplasmic reticulum membrane</location>
        <topology evidence="3">Peripheral membrane protein</topology>
    </subcellularLocation>
    <subcellularLocation>
        <location evidence="2">Microsome membrane</location>
        <topology evidence="2">Peripheral membrane protein</topology>
    </subcellularLocation>
</comment>
<feature type="signal peptide" evidence="15">
    <location>
        <begin position="1"/>
        <end position="21"/>
    </location>
</feature>
<comment type="cofactor">
    <cofactor evidence="1 13">
        <name>heme</name>
        <dbReference type="ChEBI" id="CHEBI:30413"/>
    </cofactor>
</comment>
<reference evidence="17" key="1">
    <citation type="submission" date="2025-08" db="UniProtKB">
        <authorList>
            <consortium name="RefSeq"/>
        </authorList>
    </citation>
    <scope>IDENTIFICATION</scope>
    <source>
        <tissue evidence="17">Total insect</tissue>
    </source>
</reference>
<evidence type="ECO:0000256" key="7">
    <source>
        <dbReference type="ARBA" id="ARBA00022824"/>
    </source>
</evidence>
<dbReference type="PRINTS" id="PR00385">
    <property type="entry name" value="P450"/>
</dbReference>
<keyword evidence="11 14" id="KW-0503">Monooxygenase</keyword>
<comment type="similarity">
    <text evidence="4 14">Belongs to the cytochrome P450 family.</text>
</comment>
<sequence length="498" mass="56302">MALLLPLLVVVLVLLAVLAAASTLRYGTWRKKGVPHLTPVPLFGNSMLAAFQREPIFGMLDRVYRHFPGQPYVGLYAGPSPVLLVKSLDAVKRITIKDFHLFPNHKLSPEPHYDKMFSKFLFCMMDDEWKDMRVRVSPAFSSGRLKAMFPSIRDKGEQLVECIRGNVGPDGVLSTNGPCTRYGVDVIASCAFGIEAWSMRTKEPSPYMNAVSESFRFEFAEGLSTFALLFVPALYHALKVPLLKEWRSTLLKDLLRESSQLREREPPASRDIFDNLLSLKRSGDVSQHLFEAQVMTMQVAGSETTAKTIMMALWMLARHPECQDKLRAELRAAQTADGGNITYETLHDLKYLDMVFKETLRLWPVMPWLDRVATQDYVLPDSDIKIEKGTVVMVPVYSIHRDPEHYADPDKFDPERWAPENADNINKLAYLPFGSGPRTCIGSRFADMNIKSALLSTILNFRVSPCAETPKSEAELRVCPRSFLVTVLNDMPLHFQPL</sequence>
<evidence type="ECO:0000256" key="4">
    <source>
        <dbReference type="ARBA" id="ARBA00010617"/>
    </source>
</evidence>
<proteinExistence type="inferred from homology"/>
<dbReference type="InterPro" id="IPR050476">
    <property type="entry name" value="Insect_CytP450_Detox"/>
</dbReference>
<accession>A0A6P8YV44</accession>
<evidence type="ECO:0000256" key="6">
    <source>
        <dbReference type="ARBA" id="ARBA00022723"/>
    </source>
</evidence>
<evidence type="ECO:0000256" key="13">
    <source>
        <dbReference type="PIRSR" id="PIRSR602401-1"/>
    </source>
</evidence>
<evidence type="ECO:0000256" key="1">
    <source>
        <dbReference type="ARBA" id="ARBA00001971"/>
    </source>
</evidence>
<keyword evidence="7" id="KW-0256">Endoplasmic reticulum</keyword>